<comment type="caution">
    <text evidence="1">The sequence shown here is derived from an EMBL/GenBank/DDBJ whole genome shotgun (WGS) entry which is preliminary data.</text>
</comment>
<sequence>MQQILAVNGNSLEFLSEVAEVSESAGEIEECLSSAATVDFLLREIAALQETVQQLTRRQEGSMACTVDATNGDDQKFARLFFHDRRSGSKFLVDTGVSASVFPCKSSPSKAPVPNFSLYATKKTRIPNFGSKDLTLDFGLHRLFS</sequence>
<proteinExistence type="predicted"/>
<name>A0A8X7CHC8_9ARAC</name>
<dbReference type="AlphaFoldDB" id="A0A8X7CHC8"/>
<protein>
    <submittedName>
        <fullName evidence="1">Uncharacterized protein</fullName>
    </submittedName>
</protein>
<accession>A0A8X7CHC8</accession>
<gene>
    <name evidence="1" type="ORF">TNIN_185381</name>
</gene>
<evidence type="ECO:0000313" key="2">
    <source>
        <dbReference type="Proteomes" id="UP000886998"/>
    </source>
</evidence>
<evidence type="ECO:0000313" key="1">
    <source>
        <dbReference type="EMBL" id="GFY72634.1"/>
    </source>
</evidence>
<dbReference type="EMBL" id="BMAV01019559">
    <property type="protein sequence ID" value="GFY72634.1"/>
    <property type="molecule type" value="Genomic_DNA"/>
</dbReference>
<keyword evidence="2" id="KW-1185">Reference proteome</keyword>
<dbReference type="OrthoDB" id="6932368at2759"/>
<reference evidence="1" key="1">
    <citation type="submission" date="2020-08" db="EMBL/GenBank/DDBJ databases">
        <title>Multicomponent nature underlies the extraordinary mechanical properties of spider dragline silk.</title>
        <authorList>
            <person name="Kono N."/>
            <person name="Nakamura H."/>
            <person name="Mori M."/>
            <person name="Yoshida Y."/>
            <person name="Ohtoshi R."/>
            <person name="Malay A.D."/>
            <person name="Moran D.A.P."/>
            <person name="Tomita M."/>
            <person name="Numata K."/>
            <person name="Arakawa K."/>
        </authorList>
    </citation>
    <scope>NUCLEOTIDE SEQUENCE</scope>
</reference>
<dbReference type="Proteomes" id="UP000886998">
    <property type="component" value="Unassembled WGS sequence"/>
</dbReference>
<organism evidence="1 2">
    <name type="scientific">Trichonephila inaurata madagascariensis</name>
    <dbReference type="NCBI Taxonomy" id="2747483"/>
    <lineage>
        <taxon>Eukaryota</taxon>
        <taxon>Metazoa</taxon>
        <taxon>Ecdysozoa</taxon>
        <taxon>Arthropoda</taxon>
        <taxon>Chelicerata</taxon>
        <taxon>Arachnida</taxon>
        <taxon>Araneae</taxon>
        <taxon>Araneomorphae</taxon>
        <taxon>Entelegynae</taxon>
        <taxon>Araneoidea</taxon>
        <taxon>Nephilidae</taxon>
        <taxon>Trichonephila</taxon>
        <taxon>Trichonephila inaurata</taxon>
    </lineage>
</organism>